<name>A0ABQ8LKE7_LABRO</name>
<sequence>MRGSLCWSDALTTLRLILRNMPSHITVDLPRHVAVHDSLQPLNTAHTAQRCSDMTAQRRRQRQLQVMAMHKRILQALGNGPTRRNLFGPVDREQLQLEYCNALKKDLEEAARRWSFDFITETPLEGGDFQWEGVSGVRVPVLYRTCQQGEHPRPHGKESKSDGQAGPSGVGKENIPRTPERFSIVPQGIEKTPEKRTELKRKQTNITDFYQAKKRVVATPRKSGQ</sequence>
<evidence type="ECO:0000313" key="5">
    <source>
        <dbReference type="EMBL" id="KAI2650834.1"/>
    </source>
</evidence>
<evidence type="ECO:0000256" key="1">
    <source>
        <dbReference type="ARBA" id="ARBA00006726"/>
    </source>
</evidence>
<reference evidence="5 6" key="1">
    <citation type="submission" date="2022-01" db="EMBL/GenBank/DDBJ databases">
        <title>A high-quality chromosome-level genome assembly of rohu carp, Labeo rohita.</title>
        <authorList>
            <person name="Arick M.A. II"/>
            <person name="Hsu C.-Y."/>
            <person name="Magbanua Z."/>
            <person name="Pechanova O."/>
            <person name="Grover C."/>
            <person name="Miller E."/>
            <person name="Thrash A."/>
            <person name="Ezzel L."/>
            <person name="Alam S."/>
            <person name="Benzie J."/>
            <person name="Hamilton M."/>
            <person name="Karsi A."/>
            <person name="Lawrence M.L."/>
            <person name="Peterson D.G."/>
        </authorList>
    </citation>
    <scope>NUCLEOTIDE SEQUENCE [LARGE SCALE GENOMIC DNA]</scope>
    <source>
        <strain evidence="6">BAU-BD-2019</strain>
        <tissue evidence="5">Blood</tissue>
    </source>
</reference>
<dbReference type="Proteomes" id="UP000830375">
    <property type="component" value="Unassembled WGS sequence"/>
</dbReference>
<dbReference type="PANTHER" id="PTHR46778:SF1">
    <property type="entry name" value="CYCLIN-DEPENDENT KINASE INHIBITOR 1"/>
    <property type="match status" value="1"/>
</dbReference>
<dbReference type="EMBL" id="JACTAM010000022">
    <property type="protein sequence ID" value="KAI2650834.1"/>
    <property type="molecule type" value="Genomic_DNA"/>
</dbReference>
<comment type="caution">
    <text evidence="5">The sequence shown here is derived from an EMBL/GenBank/DDBJ whole genome shotgun (WGS) entry which is preliminary data.</text>
</comment>
<feature type="compositionally biased region" description="Basic and acidic residues" evidence="3">
    <location>
        <begin position="150"/>
        <end position="161"/>
    </location>
</feature>
<evidence type="ECO:0000256" key="2">
    <source>
        <dbReference type="ARBA" id="ARBA00023013"/>
    </source>
</evidence>
<dbReference type="Pfam" id="PF02234">
    <property type="entry name" value="CDI"/>
    <property type="match status" value="1"/>
</dbReference>
<evidence type="ECO:0000313" key="6">
    <source>
        <dbReference type="Proteomes" id="UP000830375"/>
    </source>
</evidence>
<feature type="region of interest" description="Disordered" evidence="3">
    <location>
        <begin position="148"/>
        <end position="198"/>
    </location>
</feature>
<dbReference type="GO" id="GO:0004860">
    <property type="term" value="F:protein kinase inhibitor activity"/>
    <property type="evidence" value="ECO:0007669"/>
    <property type="project" value="UniProtKB-KW"/>
</dbReference>
<proteinExistence type="inferred from homology"/>
<dbReference type="PANTHER" id="PTHR46778">
    <property type="entry name" value="CYCLIN-DEPENDENT KINASE INHIBITOR 1-RELATED"/>
    <property type="match status" value="1"/>
</dbReference>
<keyword evidence="2 5" id="KW-0649">Protein kinase inhibitor</keyword>
<organism evidence="5 6">
    <name type="scientific">Labeo rohita</name>
    <name type="common">Indian major carp</name>
    <name type="synonym">Cyprinus rohita</name>
    <dbReference type="NCBI Taxonomy" id="84645"/>
    <lineage>
        <taxon>Eukaryota</taxon>
        <taxon>Metazoa</taxon>
        <taxon>Chordata</taxon>
        <taxon>Craniata</taxon>
        <taxon>Vertebrata</taxon>
        <taxon>Euteleostomi</taxon>
        <taxon>Actinopterygii</taxon>
        <taxon>Neopterygii</taxon>
        <taxon>Teleostei</taxon>
        <taxon>Ostariophysi</taxon>
        <taxon>Cypriniformes</taxon>
        <taxon>Cyprinidae</taxon>
        <taxon>Labeoninae</taxon>
        <taxon>Labeonini</taxon>
        <taxon>Labeo</taxon>
    </lineage>
</organism>
<dbReference type="InterPro" id="IPR044898">
    <property type="entry name" value="CDI_dom_sf"/>
</dbReference>
<dbReference type="InterPro" id="IPR003175">
    <property type="entry name" value="CDI_dom"/>
</dbReference>
<evidence type="ECO:0000259" key="4">
    <source>
        <dbReference type="Pfam" id="PF02234"/>
    </source>
</evidence>
<protein>
    <submittedName>
        <fullName evidence="5">Cyclin-dependent kinase inhibitor 1</fullName>
    </submittedName>
</protein>
<comment type="similarity">
    <text evidence="1">Belongs to the CDI family.</text>
</comment>
<dbReference type="Gene3D" id="4.10.365.10">
    <property type="entry name" value="p27"/>
    <property type="match status" value="1"/>
</dbReference>
<keyword evidence="6" id="KW-1185">Reference proteome</keyword>
<evidence type="ECO:0000256" key="3">
    <source>
        <dbReference type="SAM" id="MobiDB-lite"/>
    </source>
</evidence>
<gene>
    <name evidence="5" type="ORF">H4Q32_027283</name>
</gene>
<feature type="domain" description="Cyclin-dependent kinase inhibitor" evidence="4">
    <location>
        <begin position="85"/>
        <end position="134"/>
    </location>
</feature>
<dbReference type="InterPro" id="IPR029841">
    <property type="entry name" value="CDKN1A"/>
</dbReference>
<accession>A0ABQ8LKE7</accession>